<name>A0A3M7S0F8_BRAPC</name>
<dbReference type="EMBL" id="REGN01002273">
    <property type="protein sequence ID" value="RNA29149.1"/>
    <property type="molecule type" value="Genomic_DNA"/>
</dbReference>
<comment type="caution">
    <text evidence="2">The sequence shown here is derived from an EMBL/GenBank/DDBJ whole genome shotgun (WGS) entry which is preliminary data.</text>
</comment>
<reference evidence="2 3" key="1">
    <citation type="journal article" date="2018" name="Sci. Rep.">
        <title>Genomic signatures of local adaptation to the degree of environmental predictability in rotifers.</title>
        <authorList>
            <person name="Franch-Gras L."/>
            <person name="Hahn C."/>
            <person name="Garcia-Roger E.M."/>
            <person name="Carmona M.J."/>
            <person name="Serra M."/>
            <person name="Gomez A."/>
        </authorList>
    </citation>
    <scope>NUCLEOTIDE SEQUENCE [LARGE SCALE GENOMIC DNA]</scope>
    <source>
        <strain evidence="2">HYR1</strain>
    </source>
</reference>
<dbReference type="AlphaFoldDB" id="A0A3M7S0F8"/>
<sequence length="72" mass="8631">RIKPRNNQSKNLKKKSHNIDPSSTDPTYKLHSRIIKKLLIDNHPKNIEEVNTEILSEWQYQLKKETFSFQIK</sequence>
<feature type="non-terminal residue" evidence="2">
    <location>
        <position position="1"/>
    </location>
</feature>
<evidence type="ECO:0000256" key="1">
    <source>
        <dbReference type="SAM" id="MobiDB-lite"/>
    </source>
</evidence>
<evidence type="ECO:0000313" key="3">
    <source>
        <dbReference type="Proteomes" id="UP000276133"/>
    </source>
</evidence>
<evidence type="ECO:0000313" key="2">
    <source>
        <dbReference type="EMBL" id="RNA29149.1"/>
    </source>
</evidence>
<dbReference type="Proteomes" id="UP000276133">
    <property type="component" value="Unassembled WGS sequence"/>
</dbReference>
<protein>
    <submittedName>
        <fullName evidence="2">Uncharacterized protein</fullName>
    </submittedName>
</protein>
<feature type="compositionally biased region" description="Polar residues" evidence="1">
    <location>
        <begin position="1"/>
        <end position="10"/>
    </location>
</feature>
<feature type="region of interest" description="Disordered" evidence="1">
    <location>
        <begin position="1"/>
        <end position="27"/>
    </location>
</feature>
<proteinExistence type="predicted"/>
<keyword evidence="3" id="KW-1185">Reference proteome</keyword>
<organism evidence="2 3">
    <name type="scientific">Brachionus plicatilis</name>
    <name type="common">Marine rotifer</name>
    <name type="synonym">Brachionus muelleri</name>
    <dbReference type="NCBI Taxonomy" id="10195"/>
    <lineage>
        <taxon>Eukaryota</taxon>
        <taxon>Metazoa</taxon>
        <taxon>Spiralia</taxon>
        <taxon>Gnathifera</taxon>
        <taxon>Rotifera</taxon>
        <taxon>Eurotatoria</taxon>
        <taxon>Monogononta</taxon>
        <taxon>Pseudotrocha</taxon>
        <taxon>Ploima</taxon>
        <taxon>Brachionidae</taxon>
        <taxon>Brachionus</taxon>
    </lineage>
</organism>
<accession>A0A3M7S0F8</accession>
<gene>
    <name evidence="2" type="ORF">BpHYR1_010444</name>
</gene>